<dbReference type="Gene3D" id="3.30.70.120">
    <property type="match status" value="1"/>
</dbReference>
<evidence type="ECO:0000313" key="2">
    <source>
        <dbReference type="EMBL" id="PSC67205.1"/>
    </source>
</evidence>
<dbReference type="PROSITE" id="PS51343">
    <property type="entry name" value="PII_GLNB_DOM"/>
    <property type="match status" value="1"/>
</dbReference>
<dbReference type="GO" id="GO:0030234">
    <property type="term" value="F:enzyme regulator activity"/>
    <property type="evidence" value="ECO:0007669"/>
    <property type="project" value="InterPro"/>
</dbReference>
<keyword evidence="3" id="KW-1185">Reference proteome</keyword>
<dbReference type="PROSITE" id="PS00638">
    <property type="entry name" value="PII_GLNB_CTER"/>
    <property type="match status" value="1"/>
</dbReference>
<comment type="caution">
    <text evidence="2">The sequence shown here is derived from an EMBL/GenBank/DDBJ whole genome shotgun (WGS) entry which is preliminary data.</text>
</comment>
<organism evidence="2 3">
    <name type="scientific">Micractinium conductrix</name>
    <dbReference type="NCBI Taxonomy" id="554055"/>
    <lineage>
        <taxon>Eukaryota</taxon>
        <taxon>Viridiplantae</taxon>
        <taxon>Chlorophyta</taxon>
        <taxon>core chlorophytes</taxon>
        <taxon>Trebouxiophyceae</taxon>
        <taxon>Chlorellales</taxon>
        <taxon>Chlorellaceae</taxon>
        <taxon>Chlorella clade</taxon>
        <taxon>Micractinium</taxon>
    </lineage>
</organism>
<dbReference type="GO" id="GO:0005829">
    <property type="term" value="C:cytosol"/>
    <property type="evidence" value="ECO:0007669"/>
    <property type="project" value="TreeGrafter"/>
</dbReference>
<reference evidence="2 3" key="1">
    <citation type="journal article" date="2018" name="Plant J.">
        <title>Genome sequences of Chlorella sorokiniana UTEX 1602 and Micractinium conductrix SAG 241.80: implications to maltose excretion by a green alga.</title>
        <authorList>
            <person name="Arriola M.B."/>
            <person name="Velmurugan N."/>
            <person name="Zhang Y."/>
            <person name="Plunkett M.H."/>
            <person name="Hondzo H."/>
            <person name="Barney B.M."/>
        </authorList>
    </citation>
    <scope>NUCLEOTIDE SEQUENCE [LARGE SCALE GENOMIC DNA]</scope>
    <source>
        <strain evidence="2 3">SAG 241.80</strain>
    </source>
</reference>
<gene>
    <name evidence="2" type="ORF">C2E20_9103</name>
</gene>
<dbReference type="EMBL" id="LHPF02000074">
    <property type="protein sequence ID" value="PSC67205.1"/>
    <property type="molecule type" value="Genomic_DNA"/>
</dbReference>
<comment type="similarity">
    <text evidence="1">Belongs to the P(II) protein family.</text>
</comment>
<dbReference type="GO" id="GO:0006808">
    <property type="term" value="P:regulation of nitrogen utilization"/>
    <property type="evidence" value="ECO:0007669"/>
    <property type="project" value="InterPro"/>
</dbReference>
<dbReference type="STRING" id="554055.A0A2P6UZE5"/>
<dbReference type="InterPro" id="IPR002187">
    <property type="entry name" value="N-reg_PII"/>
</dbReference>
<dbReference type="GO" id="GO:0005524">
    <property type="term" value="F:ATP binding"/>
    <property type="evidence" value="ECO:0007669"/>
    <property type="project" value="TreeGrafter"/>
</dbReference>
<dbReference type="AlphaFoldDB" id="A0A2P6UZE5"/>
<dbReference type="PANTHER" id="PTHR30115">
    <property type="entry name" value="NITROGEN REGULATORY PROTEIN P-II"/>
    <property type="match status" value="1"/>
</dbReference>
<dbReference type="PANTHER" id="PTHR30115:SF11">
    <property type="entry name" value="NITROGEN REGULATORY PROTEIN P-II HOMOLOG"/>
    <property type="match status" value="1"/>
</dbReference>
<proteinExistence type="inferred from homology"/>
<protein>
    <submittedName>
        <fullName evidence="2">Nitrogen regulatory P-II</fullName>
    </submittedName>
</protein>
<evidence type="ECO:0000313" key="3">
    <source>
        <dbReference type="Proteomes" id="UP000239649"/>
    </source>
</evidence>
<dbReference type="InterPro" id="IPR011322">
    <property type="entry name" value="N-reg_PII-like_a/b"/>
</dbReference>
<dbReference type="SMART" id="SM00938">
    <property type="entry name" value="P-II"/>
    <property type="match status" value="1"/>
</dbReference>
<dbReference type="InterPro" id="IPR015867">
    <property type="entry name" value="N-reg_PII/ATP_PRibTrfase_C"/>
</dbReference>
<dbReference type="PRINTS" id="PR00340">
    <property type="entry name" value="PIIGLNB"/>
</dbReference>
<dbReference type="InterPro" id="IPR017918">
    <property type="entry name" value="N-reg_PII_CS"/>
</dbReference>
<dbReference type="OrthoDB" id="2016645at2759"/>
<dbReference type="Proteomes" id="UP000239649">
    <property type="component" value="Unassembled WGS sequence"/>
</dbReference>
<evidence type="ECO:0000256" key="1">
    <source>
        <dbReference type="RuleBase" id="RU003936"/>
    </source>
</evidence>
<name>A0A2P6UZE5_9CHLO</name>
<dbReference type="Pfam" id="PF00543">
    <property type="entry name" value="P-II"/>
    <property type="match status" value="1"/>
</dbReference>
<accession>A0A2P6UZE5</accession>
<sequence length="211" mass="22135">MAPTAAAPTVCSTAARPRQALATCDPQKVVLRNGPSVPRPCARTQAVVCSGNGAATSAPVYKQLEVMSCDLSAFPACKFFRVEAIIRPWRLQKVVAQLAAHGIRGLTVSSVQGAGVQGGRKERYGGTEFGDSSASEQFLVDKTRMDIVVARGQVDSVVRIVSAAAHTGEIGDGKIFVHPVADIIRIRTAETGAVAERMEGGMQDMTGVKGV</sequence>
<dbReference type="SUPFAM" id="SSF54913">
    <property type="entry name" value="GlnB-like"/>
    <property type="match status" value="1"/>
</dbReference>